<dbReference type="EMBL" id="BFAA01005379">
    <property type="protein sequence ID" value="GCB63728.1"/>
    <property type="molecule type" value="Genomic_DNA"/>
</dbReference>
<evidence type="ECO:0000313" key="1">
    <source>
        <dbReference type="EMBL" id="GCB63728.1"/>
    </source>
</evidence>
<dbReference type="AlphaFoldDB" id="A0A401NS56"/>
<proteinExistence type="predicted"/>
<name>A0A401NS56_SCYTO</name>
<protein>
    <submittedName>
        <fullName evidence="1">Uncharacterized protein</fullName>
    </submittedName>
</protein>
<dbReference type="Proteomes" id="UP000288216">
    <property type="component" value="Unassembled WGS sequence"/>
</dbReference>
<accession>A0A401NS56</accession>
<comment type="caution">
    <text evidence="1">The sequence shown here is derived from an EMBL/GenBank/DDBJ whole genome shotgun (WGS) entry which is preliminary data.</text>
</comment>
<sequence>MKNPDGPAQAVGDVLKQALGILNVHEKVSCLLQVHDLDSYTETFCFVEVCREREFSAGVFCRFRVDFSSCEVSICTNSPHRLI</sequence>
<gene>
    <name evidence="1" type="ORF">scyTo_0011662</name>
</gene>
<organism evidence="1 2">
    <name type="scientific">Scyliorhinus torazame</name>
    <name type="common">Cloudy catshark</name>
    <name type="synonym">Catulus torazame</name>
    <dbReference type="NCBI Taxonomy" id="75743"/>
    <lineage>
        <taxon>Eukaryota</taxon>
        <taxon>Metazoa</taxon>
        <taxon>Chordata</taxon>
        <taxon>Craniata</taxon>
        <taxon>Vertebrata</taxon>
        <taxon>Chondrichthyes</taxon>
        <taxon>Elasmobranchii</taxon>
        <taxon>Galeomorphii</taxon>
        <taxon>Galeoidea</taxon>
        <taxon>Carcharhiniformes</taxon>
        <taxon>Scyliorhinidae</taxon>
        <taxon>Scyliorhinus</taxon>
    </lineage>
</organism>
<keyword evidence="2" id="KW-1185">Reference proteome</keyword>
<evidence type="ECO:0000313" key="2">
    <source>
        <dbReference type="Proteomes" id="UP000288216"/>
    </source>
</evidence>
<reference evidence="1 2" key="1">
    <citation type="journal article" date="2018" name="Nat. Ecol. Evol.">
        <title>Shark genomes provide insights into elasmobranch evolution and the origin of vertebrates.</title>
        <authorList>
            <person name="Hara Y"/>
            <person name="Yamaguchi K"/>
            <person name="Onimaru K"/>
            <person name="Kadota M"/>
            <person name="Koyanagi M"/>
            <person name="Keeley SD"/>
            <person name="Tatsumi K"/>
            <person name="Tanaka K"/>
            <person name="Motone F"/>
            <person name="Kageyama Y"/>
            <person name="Nozu R"/>
            <person name="Adachi N"/>
            <person name="Nishimura O"/>
            <person name="Nakagawa R"/>
            <person name="Tanegashima C"/>
            <person name="Kiyatake I"/>
            <person name="Matsumoto R"/>
            <person name="Murakumo K"/>
            <person name="Nishida K"/>
            <person name="Terakita A"/>
            <person name="Kuratani S"/>
            <person name="Sato K"/>
            <person name="Hyodo S Kuraku.S."/>
        </authorList>
    </citation>
    <scope>NUCLEOTIDE SEQUENCE [LARGE SCALE GENOMIC DNA]</scope>
</reference>